<dbReference type="EC" id="3.1.2.22" evidence="3"/>
<keyword evidence="8" id="KW-0472">Membrane</keyword>
<evidence type="ECO:0000256" key="1">
    <source>
        <dbReference type="ARBA" id="ARBA00004523"/>
    </source>
</evidence>
<keyword evidence="11" id="KW-0966">Cell projection</keyword>
<feature type="compositionally biased region" description="Low complexity" evidence="17">
    <location>
        <begin position="39"/>
        <end position="69"/>
    </location>
</feature>
<evidence type="ECO:0000313" key="19">
    <source>
        <dbReference type="Proteomes" id="UP000694520"/>
    </source>
</evidence>
<evidence type="ECO:0000256" key="14">
    <source>
        <dbReference type="ARBA" id="ARBA00038397"/>
    </source>
</evidence>
<dbReference type="GO" id="GO:0098839">
    <property type="term" value="C:postsynaptic density membrane"/>
    <property type="evidence" value="ECO:0007669"/>
    <property type="project" value="UniProtKB-SubCell"/>
</dbReference>
<feature type="region of interest" description="Disordered" evidence="17">
    <location>
        <begin position="129"/>
        <end position="168"/>
    </location>
</feature>
<comment type="catalytic activity">
    <reaction evidence="16">
        <text>S-hexadecanoyl-L-cysteinyl-[protein] + H2O = L-cysteinyl-[protein] + hexadecanoate + H(+)</text>
        <dbReference type="Rhea" id="RHEA:19233"/>
        <dbReference type="Rhea" id="RHEA-COMP:10131"/>
        <dbReference type="Rhea" id="RHEA-COMP:11032"/>
        <dbReference type="ChEBI" id="CHEBI:7896"/>
        <dbReference type="ChEBI" id="CHEBI:15377"/>
        <dbReference type="ChEBI" id="CHEBI:15378"/>
        <dbReference type="ChEBI" id="CHEBI:29950"/>
        <dbReference type="ChEBI" id="CHEBI:74151"/>
        <dbReference type="EC" id="3.1.2.22"/>
    </reaction>
</comment>
<dbReference type="InterPro" id="IPR029058">
    <property type="entry name" value="AB_hydrolase_fold"/>
</dbReference>
<organism evidence="18 19">
    <name type="scientific">Bos mutus grunniens</name>
    <name type="common">Wild yak</name>
    <name type="synonym">Bos grunniens</name>
    <dbReference type="NCBI Taxonomy" id="30521"/>
    <lineage>
        <taxon>Eukaryota</taxon>
        <taxon>Metazoa</taxon>
        <taxon>Chordata</taxon>
        <taxon>Craniata</taxon>
        <taxon>Vertebrata</taxon>
        <taxon>Euteleostomi</taxon>
        <taxon>Mammalia</taxon>
        <taxon>Eutheria</taxon>
        <taxon>Laurasiatheria</taxon>
        <taxon>Artiodactyla</taxon>
        <taxon>Ruminantia</taxon>
        <taxon>Pecora</taxon>
        <taxon>Bovidae</taxon>
        <taxon>Bovinae</taxon>
        <taxon>Bos</taxon>
    </lineage>
</organism>
<feature type="compositionally biased region" description="Low complexity" evidence="17">
    <location>
        <begin position="134"/>
        <end position="162"/>
    </location>
</feature>
<feature type="region of interest" description="Disordered" evidence="17">
    <location>
        <begin position="1"/>
        <end position="69"/>
    </location>
</feature>
<evidence type="ECO:0000256" key="2">
    <source>
        <dbReference type="ARBA" id="ARBA00004552"/>
    </source>
</evidence>
<dbReference type="PANTHER" id="PTHR12277:SF55">
    <property type="entry name" value="ALPHA_BETA HYDROLASE DOMAIN-CONTAINING PROTEIN 17C"/>
    <property type="match status" value="1"/>
</dbReference>
<dbReference type="GO" id="GO:0055038">
    <property type="term" value="C:recycling endosome membrane"/>
    <property type="evidence" value="ECO:0007669"/>
    <property type="project" value="UniProtKB-SubCell"/>
</dbReference>
<evidence type="ECO:0000256" key="10">
    <source>
        <dbReference type="ARBA" id="ARBA00023257"/>
    </source>
</evidence>
<name>A0A8B9YEV1_BOSMU</name>
<keyword evidence="12" id="KW-0449">Lipoprotein</keyword>
<keyword evidence="9" id="KW-0564">Palmitate</keyword>
<keyword evidence="5" id="KW-0967">Endosome</keyword>
<keyword evidence="10" id="KW-0628">Postsynaptic cell membrane</keyword>
<keyword evidence="6" id="KW-0378">Hydrolase</keyword>
<keyword evidence="4" id="KW-1003">Cell membrane</keyword>
<reference evidence="18" key="1">
    <citation type="submission" date="2019-05" db="EMBL/GenBank/DDBJ databases">
        <authorList>
            <person name="Zhang S."/>
            <person name="Liu J."/>
        </authorList>
    </citation>
    <scope>NUCLEOTIDE SEQUENCE [LARGE SCALE GENOMIC DNA]</scope>
</reference>
<reference evidence="18" key="2">
    <citation type="submission" date="2025-08" db="UniProtKB">
        <authorList>
            <consortium name="Ensembl"/>
        </authorList>
    </citation>
    <scope>IDENTIFICATION</scope>
</reference>
<evidence type="ECO:0000256" key="13">
    <source>
        <dbReference type="ARBA" id="ARBA00034112"/>
    </source>
</evidence>
<dbReference type="AlphaFoldDB" id="A0A8B9YEV1"/>
<evidence type="ECO:0000256" key="4">
    <source>
        <dbReference type="ARBA" id="ARBA00022475"/>
    </source>
</evidence>
<gene>
    <name evidence="18" type="primary">CEMIP</name>
</gene>
<dbReference type="GeneTree" id="ENSGT00940000153636"/>
<sequence>MPEPLPARRAVADPPGSQRRARRAGPAYPLAPPRPLLQPPGGRAAAALRSPAPRRAPARPRSLAGLPACLPCRRRRRRAPAAPMPEPGPRMNGFSLGELCWLFCCPPCPSRIAAKLAFLPPEPTYTVLAPEQRGPGAPAPASAASTSSASAAAQPAPQQPEEGGAGPGACSLHLSERADWQYSQRELDAVEVFFSRTARDNRLGCMFVRCAPSSRYTLLFSHGNAVDLGQMCSFYIGLGSRINCNIFSYDYSGYGVSSGKPSEKNLYADIDAAWQALRTRYGVSPENIILYGQSIGTVPTVDLASRYECAAVILHSPLMSGLRVAFPDTRKTYCFDAFPREHSARMGAAHRPDVSFRVMLTIGWFTLAHFPGTASTGKPLHSIWASACQQRRCSHFWKQGAGGQEQEPWGKGRASGFWPNPANSMTLGRSYPVLWLHQSAFGVSNSVSTGARHVMQCSEAGQVEMWSPVECRPLLRNSPFSVLANGPHMGKGGHLLQDLLNF</sequence>
<evidence type="ECO:0000256" key="15">
    <source>
        <dbReference type="ARBA" id="ARBA00039756"/>
    </source>
</evidence>
<evidence type="ECO:0000256" key="9">
    <source>
        <dbReference type="ARBA" id="ARBA00023139"/>
    </source>
</evidence>
<evidence type="ECO:0000256" key="8">
    <source>
        <dbReference type="ARBA" id="ARBA00023136"/>
    </source>
</evidence>
<evidence type="ECO:0000256" key="17">
    <source>
        <dbReference type="SAM" id="MobiDB-lite"/>
    </source>
</evidence>
<keyword evidence="7" id="KW-0770">Synapse</keyword>
<dbReference type="PANTHER" id="PTHR12277">
    <property type="entry name" value="ALPHA/BETA HYDROLASE DOMAIN-CONTAINING PROTEIN"/>
    <property type="match status" value="1"/>
</dbReference>
<evidence type="ECO:0000313" key="18">
    <source>
        <dbReference type="Ensembl" id="ENSBGRP00000036684.1"/>
    </source>
</evidence>
<evidence type="ECO:0000256" key="3">
    <source>
        <dbReference type="ARBA" id="ARBA00012423"/>
    </source>
</evidence>
<evidence type="ECO:0000256" key="16">
    <source>
        <dbReference type="ARBA" id="ARBA00047337"/>
    </source>
</evidence>
<evidence type="ECO:0000256" key="12">
    <source>
        <dbReference type="ARBA" id="ARBA00023288"/>
    </source>
</evidence>
<dbReference type="Proteomes" id="UP000694520">
    <property type="component" value="Chromosome 17"/>
</dbReference>
<evidence type="ECO:0000256" key="11">
    <source>
        <dbReference type="ARBA" id="ARBA00023273"/>
    </source>
</evidence>
<evidence type="ECO:0000256" key="6">
    <source>
        <dbReference type="ARBA" id="ARBA00022801"/>
    </source>
</evidence>
<dbReference type="Ensembl" id="ENSBGRT00000042443.1">
    <property type="protein sequence ID" value="ENSBGRP00000036684.1"/>
    <property type="gene ID" value="ENSBGRG00000022978.1"/>
</dbReference>
<reference evidence="18" key="3">
    <citation type="submission" date="2025-09" db="UniProtKB">
        <authorList>
            <consortium name="Ensembl"/>
        </authorList>
    </citation>
    <scope>IDENTIFICATION</scope>
</reference>
<keyword evidence="19" id="KW-1185">Reference proteome</keyword>
<dbReference type="GO" id="GO:0099175">
    <property type="term" value="P:regulation of postsynapse organization"/>
    <property type="evidence" value="ECO:0007669"/>
    <property type="project" value="TreeGrafter"/>
</dbReference>
<protein>
    <recommendedName>
        <fullName evidence="15">Alpha/beta hydrolase domain-containing protein 17C</fullName>
        <ecNumber evidence="3">3.1.2.22</ecNumber>
    </recommendedName>
</protein>
<accession>A0A8B9YEV1</accession>
<proteinExistence type="inferred from homology"/>
<dbReference type="GO" id="GO:0008474">
    <property type="term" value="F:palmitoyl-(protein) hydrolase activity"/>
    <property type="evidence" value="ECO:0007669"/>
    <property type="project" value="UniProtKB-EC"/>
</dbReference>
<feature type="compositionally biased region" description="Pro residues" evidence="17">
    <location>
        <begin position="29"/>
        <end position="38"/>
    </location>
</feature>
<evidence type="ECO:0000256" key="5">
    <source>
        <dbReference type="ARBA" id="ARBA00022753"/>
    </source>
</evidence>
<comment type="subcellular location">
    <subcellularLocation>
        <location evidence="2">Cell projection</location>
        <location evidence="2">Dendritic spine</location>
    </subcellularLocation>
    <subcellularLocation>
        <location evidence="13">Postsynaptic density membrane</location>
    </subcellularLocation>
    <subcellularLocation>
        <location evidence="1">Recycling endosome membrane</location>
        <topology evidence="1">Lipid-anchor</topology>
        <orientation evidence="1">Cytoplasmic side</orientation>
    </subcellularLocation>
</comment>
<comment type="similarity">
    <text evidence="14">Belongs to the AB hydrolase superfamily. ABHD17 family.</text>
</comment>
<dbReference type="GO" id="GO:0043197">
    <property type="term" value="C:dendritic spine"/>
    <property type="evidence" value="ECO:0007669"/>
    <property type="project" value="UniProtKB-SubCell"/>
</dbReference>
<dbReference type="Gene3D" id="3.40.50.1820">
    <property type="entry name" value="alpha/beta hydrolase"/>
    <property type="match status" value="1"/>
</dbReference>
<dbReference type="SUPFAM" id="SSF53474">
    <property type="entry name" value="alpha/beta-Hydrolases"/>
    <property type="match status" value="1"/>
</dbReference>
<evidence type="ECO:0000256" key="7">
    <source>
        <dbReference type="ARBA" id="ARBA00023018"/>
    </source>
</evidence>